<evidence type="ECO:0000256" key="1">
    <source>
        <dbReference type="ARBA" id="ARBA00022898"/>
    </source>
</evidence>
<gene>
    <name evidence="3" type="ORF">UFOPK1392_00906</name>
    <name evidence="4" type="ORF">UFOPK3733_00429</name>
</gene>
<reference evidence="4" key="1">
    <citation type="submission" date="2020-05" db="EMBL/GenBank/DDBJ databases">
        <authorList>
            <person name="Chiriac C."/>
            <person name="Salcher M."/>
            <person name="Ghai R."/>
            <person name="Kavagutti S V."/>
        </authorList>
    </citation>
    <scope>NUCLEOTIDE SEQUENCE</scope>
</reference>
<proteinExistence type="inferred from homology"/>
<dbReference type="PANTHER" id="PTHR10146:SF14">
    <property type="entry name" value="PYRIDOXAL PHOSPHATE HOMEOSTASIS PROTEIN"/>
    <property type="match status" value="1"/>
</dbReference>
<dbReference type="EMBL" id="CAEMXZ010000029">
    <property type="protein sequence ID" value="CAB4323156.1"/>
    <property type="molecule type" value="Genomic_DNA"/>
</dbReference>
<evidence type="ECO:0000313" key="4">
    <source>
        <dbReference type="EMBL" id="CAB4926806.1"/>
    </source>
</evidence>
<accession>A0A6J7I8F4</accession>
<evidence type="ECO:0000313" key="3">
    <source>
        <dbReference type="EMBL" id="CAB4323156.1"/>
    </source>
</evidence>
<dbReference type="Gene3D" id="3.20.20.10">
    <property type="entry name" value="Alanine racemase"/>
    <property type="match status" value="1"/>
</dbReference>
<evidence type="ECO:0000259" key="2">
    <source>
        <dbReference type="Pfam" id="PF01168"/>
    </source>
</evidence>
<dbReference type="NCBIfam" id="TIGR00044">
    <property type="entry name" value="YggS family pyridoxal phosphate-dependent enzyme"/>
    <property type="match status" value="1"/>
</dbReference>
<dbReference type="PANTHER" id="PTHR10146">
    <property type="entry name" value="PROLINE SYNTHETASE CO-TRANSCRIBED BACTERIAL HOMOLOG PROTEIN"/>
    <property type="match status" value="1"/>
</dbReference>
<sequence length="221" mass="23502">MSMVPIDPALVAQRVDQLRARVRAGAPDRQVRIVAVTKGFGPEAVVAASEAGLNLVGENYAQEVVAKAEVLHLDRPVEWHFLGRLQRNKVRSLAGLIDVWQSVDRRELVDEIARRSPGARVFIQANLSGESHKGGAALPEIADLVGHALSAGLMVEGLMGVGPDGPAEAARIGFRSLVALADQLGLPERSIGMTDDLEVALQEGSTMIRVGSGLFGPRPAR</sequence>
<organism evidence="4">
    <name type="scientific">freshwater metagenome</name>
    <dbReference type="NCBI Taxonomy" id="449393"/>
    <lineage>
        <taxon>unclassified sequences</taxon>
        <taxon>metagenomes</taxon>
        <taxon>ecological metagenomes</taxon>
    </lineage>
</organism>
<dbReference type="EMBL" id="CAFBNC010000012">
    <property type="protein sequence ID" value="CAB4926806.1"/>
    <property type="molecule type" value="Genomic_DNA"/>
</dbReference>
<dbReference type="SUPFAM" id="SSF51419">
    <property type="entry name" value="PLP-binding barrel"/>
    <property type="match status" value="1"/>
</dbReference>
<dbReference type="InterPro" id="IPR029066">
    <property type="entry name" value="PLP-binding_barrel"/>
</dbReference>
<dbReference type="InterPro" id="IPR011078">
    <property type="entry name" value="PyrdxlP_homeostasis"/>
</dbReference>
<dbReference type="PIRSF" id="PIRSF004848">
    <property type="entry name" value="YBL036c_PLPDEIII"/>
    <property type="match status" value="1"/>
</dbReference>
<dbReference type="AlphaFoldDB" id="A0A6J7I8F4"/>
<feature type="domain" description="Alanine racemase N-terminal" evidence="2">
    <location>
        <begin position="7"/>
        <end position="219"/>
    </location>
</feature>
<dbReference type="Pfam" id="PF01168">
    <property type="entry name" value="Ala_racemase_N"/>
    <property type="match status" value="1"/>
</dbReference>
<dbReference type="InterPro" id="IPR001608">
    <property type="entry name" value="Ala_racemase_N"/>
</dbReference>
<keyword evidence="1" id="KW-0663">Pyridoxal phosphate</keyword>
<dbReference type="CDD" id="cd00635">
    <property type="entry name" value="PLPDE_III_YBL036c_like"/>
    <property type="match status" value="1"/>
</dbReference>
<protein>
    <submittedName>
        <fullName evidence="4">Unannotated protein</fullName>
    </submittedName>
</protein>
<dbReference type="GO" id="GO:0030170">
    <property type="term" value="F:pyridoxal phosphate binding"/>
    <property type="evidence" value="ECO:0007669"/>
    <property type="project" value="InterPro"/>
</dbReference>
<dbReference type="HAMAP" id="MF_02087">
    <property type="entry name" value="PLP_homeostasis"/>
    <property type="match status" value="1"/>
</dbReference>
<name>A0A6J7I8F4_9ZZZZ</name>